<keyword evidence="2" id="KW-1185">Reference proteome</keyword>
<gene>
    <name evidence="1" type="ORF">ORAREDHAP_LOCUS20559</name>
</gene>
<accession>A0A6J5WQJ2</accession>
<dbReference type="OrthoDB" id="730395at2759"/>
<dbReference type="EMBL" id="CAEKKB010000003">
    <property type="protein sequence ID" value="CAB4303819.1"/>
    <property type="molecule type" value="Genomic_DNA"/>
</dbReference>
<evidence type="ECO:0000313" key="1">
    <source>
        <dbReference type="EMBL" id="CAB4303819.1"/>
    </source>
</evidence>
<reference evidence="2" key="1">
    <citation type="journal article" date="2020" name="Genome Biol.">
        <title>Gamete binning: chromosome-level and haplotype-resolved genome assembly enabled by high-throughput single-cell sequencing of gamete genomes.</title>
        <authorList>
            <person name="Campoy J.A."/>
            <person name="Sun H."/>
            <person name="Goel M."/>
            <person name="Jiao W.-B."/>
            <person name="Folz-Donahue K."/>
            <person name="Wang N."/>
            <person name="Rubio M."/>
            <person name="Liu C."/>
            <person name="Kukat C."/>
            <person name="Ruiz D."/>
            <person name="Huettel B."/>
            <person name="Schneeberger K."/>
        </authorList>
    </citation>
    <scope>NUCLEOTIDE SEQUENCE [LARGE SCALE GENOMIC DNA]</scope>
    <source>
        <strain evidence="2">cv. Rojo Pasion</strain>
    </source>
</reference>
<protein>
    <submittedName>
        <fullName evidence="1">Uncharacterized protein</fullName>
    </submittedName>
</protein>
<dbReference type="Proteomes" id="UP000507245">
    <property type="component" value="Unassembled WGS sequence"/>
</dbReference>
<name>A0A6J5WQJ2_PRUAR</name>
<dbReference type="AlphaFoldDB" id="A0A6J5WQJ2"/>
<organism evidence="1 2">
    <name type="scientific">Prunus armeniaca</name>
    <name type="common">Apricot</name>
    <name type="synonym">Armeniaca vulgaris</name>
    <dbReference type="NCBI Taxonomy" id="36596"/>
    <lineage>
        <taxon>Eukaryota</taxon>
        <taxon>Viridiplantae</taxon>
        <taxon>Streptophyta</taxon>
        <taxon>Embryophyta</taxon>
        <taxon>Tracheophyta</taxon>
        <taxon>Spermatophyta</taxon>
        <taxon>Magnoliopsida</taxon>
        <taxon>eudicotyledons</taxon>
        <taxon>Gunneridae</taxon>
        <taxon>Pentapetalae</taxon>
        <taxon>rosids</taxon>
        <taxon>fabids</taxon>
        <taxon>Rosales</taxon>
        <taxon>Rosaceae</taxon>
        <taxon>Amygdaloideae</taxon>
        <taxon>Amygdaleae</taxon>
        <taxon>Prunus</taxon>
    </lineage>
</organism>
<sequence>MLGSGISPDKYTFPSVIKACGGVNNVRLGKAIYDTTRTLNLKKEKFARNKRKGKRNALIHSSPSSKTEGEFIQLLIVANWL</sequence>
<proteinExistence type="predicted"/>
<evidence type="ECO:0000313" key="2">
    <source>
        <dbReference type="Proteomes" id="UP000507245"/>
    </source>
</evidence>